<feature type="region of interest" description="Disordered" evidence="1">
    <location>
        <begin position="44"/>
        <end position="63"/>
    </location>
</feature>
<gene>
    <name evidence="2" type="ORF">K461DRAFT_226348</name>
</gene>
<dbReference type="PANTHER" id="PTHR47785:SF4">
    <property type="entry name" value="ZN(II)2CYS6 TRANSCRIPTION FACTOR (EUROFUNG)"/>
    <property type="match status" value="1"/>
</dbReference>
<evidence type="ECO:0000256" key="1">
    <source>
        <dbReference type="SAM" id="MobiDB-lite"/>
    </source>
</evidence>
<feature type="region of interest" description="Disordered" evidence="1">
    <location>
        <begin position="134"/>
        <end position="175"/>
    </location>
</feature>
<name>A0A9P4J3A7_9PEZI</name>
<dbReference type="PANTHER" id="PTHR47785">
    <property type="entry name" value="ZN(II)2CYS6 TRANSCRIPTION FACTOR (EUROFUNG)-RELATED-RELATED"/>
    <property type="match status" value="1"/>
</dbReference>
<sequence>MVSNSIAGQEDYVLNGEARGLLRLYGRGEADKPRNRSIFTYASQPDQLPAEEPAEAPPASPNLWDERAVLPTDSQTTDSFVDTRPLDLKDDTVWTLVERYKVHIHDLHPFLDFPTLQRYLPGFIERHRLSSYGPASPYAAANSESARKKRKRSEPYQNGVTDQYTQSSGSPSISSVNDTSLPAAITYLVLALGSVTDFQGYIPGPVPDLSSMPPPKIPFSPSATSRQSPASSWGAPTPPSHDGRSYGQSPAQSFDSPNPSSKGSRATNVDQIPGLNYYREACRIIGLHNDSNELTNAQARLLAGLYKGQLGRVQESWSWISDACRICRNPAKYRVRSLDTWQGAYENTILITCWSALQLESDILAELDYPHSGLASVQDQIPYPSAPGAAVPLSNNRTMTPMQYYVLQLYLRKRLNQMHVNVYAKACMFTMSRHMAATLRNNEDSLDGLRETYGWQDEEPPATDILEARVRGKFYGAKYICLRPYLDYVLHAMKEVRSGEALETLAKDAYGRPRHSDLKLYAAIATMTEEEIIERAKWCVESAILSTEAFDGVPGRLIMTNIVGTSHAQFSNMLVLSAAYHSGPPEIRDLIPPIRLKALLERTIKFISNLQLCSPTAKDDIKILNAIYRYSFGKSARLEPQDASGSFSSDMSV</sequence>
<evidence type="ECO:0000313" key="3">
    <source>
        <dbReference type="Proteomes" id="UP000799439"/>
    </source>
</evidence>
<dbReference type="InterPro" id="IPR053181">
    <property type="entry name" value="EcdB-like_regulator"/>
</dbReference>
<dbReference type="CDD" id="cd12148">
    <property type="entry name" value="fungal_TF_MHR"/>
    <property type="match status" value="1"/>
</dbReference>
<dbReference type="Proteomes" id="UP000799439">
    <property type="component" value="Unassembled WGS sequence"/>
</dbReference>
<comment type="caution">
    <text evidence="2">The sequence shown here is derived from an EMBL/GenBank/DDBJ whole genome shotgun (WGS) entry which is preliminary data.</text>
</comment>
<feature type="compositionally biased region" description="Polar residues" evidence="1">
    <location>
        <begin position="155"/>
        <end position="175"/>
    </location>
</feature>
<keyword evidence="3" id="KW-1185">Reference proteome</keyword>
<dbReference type="AlphaFoldDB" id="A0A9P4J3A7"/>
<dbReference type="EMBL" id="ML996086">
    <property type="protein sequence ID" value="KAF2152470.1"/>
    <property type="molecule type" value="Genomic_DNA"/>
</dbReference>
<accession>A0A9P4J3A7</accession>
<reference evidence="2" key="1">
    <citation type="journal article" date="2020" name="Stud. Mycol.">
        <title>101 Dothideomycetes genomes: a test case for predicting lifestyles and emergence of pathogens.</title>
        <authorList>
            <person name="Haridas S."/>
            <person name="Albert R."/>
            <person name="Binder M."/>
            <person name="Bloem J."/>
            <person name="Labutti K."/>
            <person name="Salamov A."/>
            <person name="Andreopoulos B."/>
            <person name="Baker S."/>
            <person name="Barry K."/>
            <person name="Bills G."/>
            <person name="Bluhm B."/>
            <person name="Cannon C."/>
            <person name="Castanera R."/>
            <person name="Culley D."/>
            <person name="Daum C."/>
            <person name="Ezra D."/>
            <person name="Gonzalez J."/>
            <person name="Henrissat B."/>
            <person name="Kuo A."/>
            <person name="Liang C."/>
            <person name="Lipzen A."/>
            <person name="Lutzoni F."/>
            <person name="Magnuson J."/>
            <person name="Mondo S."/>
            <person name="Nolan M."/>
            <person name="Ohm R."/>
            <person name="Pangilinan J."/>
            <person name="Park H.-J."/>
            <person name="Ramirez L."/>
            <person name="Alfaro M."/>
            <person name="Sun H."/>
            <person name="Tritt A."/>
            <person name="Yoshinaga Y."/>
            <person name="Zwiers L.-H."/>
            <person name="Turgeon B."/>
            <person name="Goodwin S."/>
            <person name="Spatafora J."/>
            <person name="Crous P."/>
            <person name="Grigoriev I."/>
        </authorList>
    </citation>
    <scope>NUCLEOTIDE SEQUENCE</scope>
    <source>
        <strain evidence="2">CBS 260.36</strain>
    </source>
</reference>
<feature type="compositionally biased region" description="Polar residues" evidence="1">
    <location>
        <begin position="246"/>
        <end position="269"/>
    </location>
</feature>
<organism evidence="2 3">
    <name type="scientific">Myriangium duriaei CBS 260.36</name>
    <dbReference type="NCBI Taxonomy" id="1168546"/>
    <lineage>
        <taxon>Eukaryota</taxon>
        <taxon>Fungi</taxon>
        <taxon>Dikarya</taxon>
        <taxon>Ascomycota</taxon>
        <taxon>Pezizomycotina</taxon>
        <taxon>Dothideomycetes</taxon>
        <taxon>Dothideomycetidae</taxon>
        <taxon>Myriangiales</taxon>
        <taxon>Myriangiaceae</taxon>
        <taxon>Myriangium</taxon>
    </lineage>
</organism>
<dbReference type="OrthoDB" id="5244761at2759"/>
<evidence type="ECO:0008006" key="4">
    <source>
        <dbReference type="Google" id="ProtNLM"/>
    </source>
</evidence>
<feature type="compositionally biased region" description="Low complexity" evidence="1">
    <location>
        <begin position="134"/>
        <end position="143"/>
    </location>
</feature>
<proteinExistence type="predicted"/>
<evidence type="ECO:0000313" key="2">
    <source>
        <dbReference type="EMBL" id="KAF2152470.1"/>
    </source>
</evidence>
<feature type="region of interest" description="Disordered" evidence="1">
    <location>
        <begin position="207"/>
        <end position="269"/>
    </location>
</feature>
<protein>
    <recommendedName>
        <fullName evidence="4">Transcription factor domain-containing protein</fullName>
    </recommendedName>
</protein>
<feature type="compositionally biased region" description="Polar residues" evidence="1">
    <location>
        <begin position="221"/>
        <end position="231"/>
    </location>
</feature>